<protein>
    <recommendedName>
        <fullName evidence="2">PepSY domain-containing protein</fullName>
    </recommendedName>
</protein>
<organism evidence="3 4">
    <name type="scientific">Ureibacillus sinduriensis BLB-1 = JCM 15800</name>
    <dbReference type="NCBI Taxonomy" id="1384057"/>
    <lineage>
        <taxon>Bacteria</taxon>
        <taxon>Bacillati</taxon>
        <taxon>Bacillota</taxon>
        <taxon>Bacilli</taxon>
        <taxon>Bacillales</taxon>
        <taxon>Caryophanaceae</taxon>
        <taxon>Ureibacillus</taxon>
    </lineage>
</organism>
<name>A0A0A3I1X5_9BACL</name>
<proteinExistence type="predicted"/>
<evidence type="ECO:0000313" key="3">
    <source>
        <dbReference type="EMBL" id="KGR76663.1"/>
    </source>
</evidence>
<dbReference type="eggNOG" id="COG3212">
    <property type="taxonomic scope" value="Bacteria"/>
</dbReference>
<dbReference type="Gene3D" id="3.10.450.40">
    <property type="match status" value="2"/>
</dbReference>
<feature type="compositionally biased region" description="Polar residues" evidence="1">
    <location>
        <begin position="21"/>
        <end position="33"/>
    </location>
</feature>
<dbReference type="OrthoDB" id="5361545at2"/>
<dbReference type="InterPro" id="IPR025711">
    <property type="entry name" value="PepSY"/>
</dbReference>
<dbReference type="Pfam" id="PF03413">
    <property type="entry name" value="PepSY"/>
    <property type="match status" value="2"/>
</dbReference>
<dbReference type="EMBL" id="JPVO01000044">
    <property type="protein sequence ID" value="KGR76663.1"/>
    <property type="molecule type" value="Genomic_DNA"/>
</dbReference>
<dbReference type="AlphaFoldDB" id="A0A0A3I1X5"/>
<feature type="domain" description="PepSY" evidence="2">
    <location>
        <begin position="62"/>
        <end position="120"/>
    </location>
</feature>
<feature type="compositionally biased region" description="Basic and acidic residues" evidence="1">
    <location>
        <begin position="34"/>
        <end position="47"/>
    </location>
</feature>
<dbReference type="RefSeq" id="WP_036198861.1">
    <property type="nucleotide sequence ID" value="NZ_AVCY01000012.1"/>
</dbReference>
<feature type="region of interest" description="Disordered" evidence="1">
    <location>
        <begin position="21"/>
        <end position="55"/>
    </location>
</feature>
<dbReference type="Proteomes" id="UP000030408">
    <property type="component" value="Unassembled WGS sequence"/>
</dbReference>
<reference evidence="3 4" key="1">
    <citation type="submission" date="2014-02" db="EMBL/GenBank/DDBJ databases">
        <title>Draft genome sequence of Lysinibacillus sinduriensis JCM 15800.</title>
        <authorList>
            <person name="Zhang F."/>
            <person name="Wang G."/>
            <person name="Zhang L."/>
        </authorList>
    </citation>
    <scope>NUCLEOTIDE SEQUENCE [LARGE SCALE GENOMIC DNA]</scope>
    <source>
        <strain evidence="3 4">JCM 15800</strain>
    </source>
</reference>
<dbReference type="PROSITE" id="PS51257">
    <property type="entry name" value="PROKAR_LIPOPROTEIN"/>
    <property type="match status" value="1"/>
</dbReference>
<comment type="caution">
    <text evidence="3">The sequence shown here is derived from an EMBL/GenBank/DDBJ whole genome shotgun (WGS) entry which is preliminary data.</text>
</comment>
<dbReference type="STRING" id="1384057.CD33_05750"/>
<sequence>MLKKLIFTGSTLLLLTACNNSEQSTNNSGTVQPTKEEVNMEAGKVEESPTSEKSADITKVTMSLQDAANIFQESYPEAAIHSVDLDTSFGKYEYEVTGQDASKEYELTIDAETKKVLKEETDTETEREGTLDFSIIIEPSAAIKSASSVRETNELLPESWSLDEENGIHIYTVNFEKGGSEVEVEVNAESGEILNVEIDD</sequence>
<evidence type="ECO:0000313" key="4">
    <source>
        <dbReference type="Proteomes" id="UP000030408"/>
    </source>
</evidence>
<feature type="domain" description="PepSY" evidence="2">
    <location>
        <begin position="157"/>
        <end position="197"/>
    </location>
</feature>
<accession>A0A0A3I1X5</accession>
<evidence type="ECO:0000259" key="2">
    <source>
        <dbReference type="Pfam" id="PF03413"/>
    </source>
</evidence>
<keyword evidence="4" id="KW-1185">Reference proteome</keyword>
<evidence type="ECO:0000256" key="1">
    <source>
        <dbReference type="SAM" id="MobiDB-lite"/>
    </source>
</evidence>
<gene>
    <name evidence="3" type="ORF">CD33_05750</name>
</gene>